<feature type="transmembrane region" description="Helical" evidence="7">
    <location>
        <begin position="314"/>
        <end position="332"/>
    </location>
</feature>
<gene>
    <name evidence="9" type="ORF">Q5Y73_20610</name>
</gene>
<evidence type="ECO:0000313" key="10">
    <source>
        <dbReference type="Proteomes" id="UP001231941"/>
    </source>
</evidence>
<feature type="transmembrane region" description="Helical" evidence="7">
    <location>
        <begin position="164"/>
        <end position="186"/>
    </location>
</feature>
<dbReference type="RefSeq" id="WP_305993809.1">
    <property type="nucleotide sequence ID" value="NZ_JAVAMP010000015.1"/>
</dbReference>
<dbReference type="InterPro" id="IPR036259">
    <property type="entry name" value="MFS_trans_sf"/>
</dbReference>
<dbReference type="EMBL" id="JAVAMP010000015">
    <property type="protein sequence ID" value="MDP5276501.1"/>
    <property type="molecule type" value="Genomic_DNA"/>
</dbReference>
<organism evidence="9 10">
    <name type="scientific">Chengkuizengella axinellae</name>
    <dbReference type="NCBI Taxonomy" id="3064388"/>
    <lineage>
        <taxon>Bacteria</taxon>
        <taxon>Bacillati</taxon>
        <taxon>Bacillota</taxon>
        <taxon>Bacilli</taxon>
        <taxon>Bacillales</taxon>
        <taxon>Paenibacillaceae</taxon>
        <taxon>Chengkuizengella</taxon>
    </lineage>
</organism>
<feature type="transmembrane region" description="Helical" evidence="7">
    <location>
        <begin position="12"/>
        <end position="37"/>
    </location>
</feature>
<name>A0ABT9J4H4_9BACL</name>
<feature type="transmembrane region" description="Helical" evidence="7">
    <location>
        <begin position="292"/>
        <end position="308"/>
    </location>
</feature>
<proteinExistence type="predicted"/>
<feature type="domain" description="Major facilitator superfamily (MFS) profile" evidence="8">
    <location>
        <begin position="1"/>
        <end position="404"/>
    </location>
</feature>
<evidence type="ECO:0000256" key="3">
    <source>
        <dbReference type="ARBA" id="ARBA00022475"/>
    </source>
</evidence>
<evidence type="ECO:0000256" key="6">
    <source>
        <dbReference type="ARBA" id="ARBA00023136"/>
    </source>
</evidence>
<keyword evidence="2" id="KW-0813">Transport</keyword>
<evidence type="ECO:0000256" key="5">
    <source>
        <dbReference type="ARBA" id="ARBA00022989"/>
    </source>
</evidence>
<protein>
    <submittedName>
        <fullName evidence="9">MFS transporter</fullName>
    </submittedName>
</protein>
<dbReference type="InterPro" id="IPR005829">
    <property type="entry name" value="Sugar_transporter_CS"/>
</dbReference>
<evidence type="ECO:0000256" key="2">
    <source>
        <dbReference type="ARBA" id="ARBA00022448"/>
    </source>
</evidence>
<keyword evidence="3" id="KW-1003">Cell membrane</keyword>
<accession>A0ABT9J4H4</accession>
<feature type="transmembrane region" description="Helical" evidence="7">
    <location>
        <begin position="99"/>
        <end position="116"/>
    </location>
</feature>
<keyword evidence="5 7" id="KW-1133">Transmembrane helix</keyword>
<dbReference type="PANTHER" id="PTHR23517">
    <property type="entry name" value="RESISTANCE PROTEIN MDTM, PUTATIVE-RELATED-RELATED"/>
    <property type="match status" value="1"/>
</dbReference>
<feature type="transmembrane region" description="Helical" evidence="7">
    <location>
        <begin position="217"/>
        <end position="239"/>
    </location>
</feature>
<feature type="transmembrane region" description="Helical" evidence="7">
    <location>
        <begin position="43"/>
        <end position="62"/>
    </location>
</feature>
<dbReference type="InterPro" id="IPR050171">
    <property type="entry name" value="MFS_Transporters"/>
</dbReference>
<keyword evidence="4 7" id="KW-0812">Transmembrane</keyword>
<dbReference type="PROSITE" id="PS50850">
    <property type="entry name" value="MFS"/>
    <property type="match status" value="1"/>
</dbReference>
<dbReference type="Proteomes" id="UP001231941">
    <property type="component" value="Unassembled WGS sequence"/>
</dbReference>
<feature type="transmembrane region" description="Helical" evidence="7">
    <location>
        <begin position="136"/>
        <end position="158"/>
    </location>
</feature>
<dbReference type="SUPFAM" id="SSF103473">
    <property type="entry name" value="MFS general substrate transporter"/>
    <property type="match status" value="1"/>
</dbReference>
<dbReference type="PROSITE" id="PS00216">
    <property type="entry name" value="SUGAR_TRANSPORT_1"/>
    <property type="match status" value="1"/>
</dbReference>
<keyword evidence="6 7" id="KW-0472">Membrane</keyword>
<sequence>MKFKDFHINIKIRIIETFISTFIGSMIFPFMAIYFFKHFGEEITGLLLLFNVFIGICINFFGGYISDRVGRKKLMLYAEIARFFAFFTMMVFNSPWVESVMITFLMMTVNTICWGFSGPAHQAMLIDVSTPEQRKLMYSITYWANNLSIAIGGILGGLLFETHLFELLMALSIASLITVSLITFFIKESYFPNPEEESTSHIKKIFTTYNMVFKDRLFIWLVLAGVLILSMEFNLANYIGIRLSEEMTNQQFFSWEITGVQMLGFLRTENTILVASLAIFAAKFIERFKERAVLVTGCLLFVAGYGFISFSNNIWLLFIVMVIATVGEVIRVPVEQSSIASLPPDDARSSYMAIKGMTFHLSMLVSSTLVTISAFLSSYVMAIIITCIGLVGTSIYYVIFPKVQLRIKENQF</sequence>
<dbReference type="Pfam" id="PF07690">
    <property type="entry name" value="MFS_1"/>
    <property type="match status" value="2"/>
</dbReference>
<comment type="subcellular location">
    <subcellularLocation>
        <location evidence="1">Cell membrane</location>
        <topology evidence="1">Multi-pass membrane protein</topology>
    </subcellularLocation>
</comment>
<dbReference type="InterPro" id="IPR011701">
    <property type="entry name" value="MFS"/>
</dbReference>
<evidence type="ECO:0000259" key="8">
    <source>
        <dbReference type="PROSITE" id="PS50850"/>
    </source>
</evidence>
<evidence type="ECO:0000256" key="4">
    <source>
        <dbReference type="ARBA" id="ARBA00022692"/>
    </source>
</evidence>
<evidence type="ECO:0000256" key="7">
    <source>
        <dbReference type="SAM" id="Phobius"/>
    </source>
</evidence>
<dbReference type="Gene3D" id="1.20.1250.20">
    <property type="entry name" value="MFS general substrate transporter like domains"/>
    <property type="match status" value="1"/>
</dbReference>
<feature type="transmembrane region" description="Helical" evidence="7">
    <location>
        <begin position="353"/>
        <end position="373"/>
    </location>
</feature>
<keyword evidence="10" id="KW-1185">Reference proteome</keyword>
<dbReference type="InterPro" id="IPR020846">
    <property type="entry name" value="MFS_dom"/>
</dbReference>
<reference evidence="9 10" key="1">
    <citation type="submission" date="2023-08" db="EMBL/GenBank/DDBJ databases">
        <authorList>
            <person name="Park J.-S."/>
        </authorList>
    </citation>
    <scope>NUCLEOTIDE SEQUENCE [LARGE SCALE GENOMIC DNA]</scope>
    <source>
        <strain evidence="9 10">2205SS18-9</strain>
    </source>
</reference>
<dbReference type="CDD" id="cd17329">
    <property type="entry name" value="MFS_MdtH_MDR_like"/>
    <property type="match status" value="1"/>
</dbReference>
<evidence type="ECO:0000313" key="9">
    <source>
        <dbReference type="EMBL" id="MDP5276501.1"/>
    </source>
</evidence>
<feature type="transmembrane region" description="Helical" evidence="7">
    <location>
        <begin position="379"/>
        <end position="399"/>
    </location>
</feature>
<evidence type="ECO:0000256" key="1">
    <source>
        <dbReference type="ARBA" id="ARBA00004651"/>
    </source>
</evidence>
<dbReference type="PANTHER" id="PTHR23517:SF3">
    <property type="entry name" value="INTEGRAL MEMBRANE TRANSPORT PROTEIN"/>
    <property type="match status" value="1"/>
</dbReference>
<comment type="caution">
    <text evidence="9">The sequence shown here is derived from an EMBL/GenBank/DDBJ whole genome shotgun (WGS) entry which is preliminary data.</text>
</comment>